<name>A0A1M5X666_9FIRM</name>
<dbReference type="PROSITE" id="PS50949">
    <property type="entry name" value="HTH_GNTR"/>
    <property type="match status" value="1"/>
</dbReference>
<dbReference type="InterPro" id="IPR036388">
    <property type="entry name" value="WH-like_DNA-bd_sf"/>
</dbReference>
<gene>
    <name evidence="5" type="ORF">SAMN02745180_01515</name>
</gene>
<organism evidence="5 6">
    <name type="scientific">Sporanaerobacter acetigenes DSM 13106</name>
    <dbReference type="NCBI Taxonomy" id="1123281"/>
    <lineage>
        <taxon>Bacteria</taxon>
        <taxon>Bacillati</taxon>
        <taxon>Bacillota</taxon>
        <taxon>Tissierellia</taxon>
        <taxon>Tissierellales</taxon>
        <taxon>Sporanaerobacteraceae</taxon>
        <taxon>Sporanaerobacter</taxon>
    </lineage>
</organism>
<protein>
    <submittedName>
        <fullName evidence="5">Transcriptional regulator, GntR family</fullName>
    </submittedName>
</protein>
<evidence type="ECO:0000256" key="2">
    <source>
        <dbReference type="ARBA" id="ARBA00023125"/>
    </source>
</evidence>
<feature type="domain" description="HTH gntR-type" evidence="4">
    <location>
        <begin position="10"/>
        <end position="78"/>
    </location>
</feature>
<dbReference type="Pfam" id="PF00392">
    <property type="entry name" value="GntR"/>
    <property type="match status" value="1"/>
</dbReference>
<accession>A0A1M5X666</accession>
<dbReference type="GO" id="GO:0003700">
    <property type="term" value="F:DNA-binding transcription factor activity"/>
    <property type="evidence" value="ECO:0007669"/>
    <property type="project" value="InterPro"/>
</dbReference>
<evidence type="ECO:0000256" key="3">
    <source>
        <dbReference type="ARBA" id="ARBA00023163"/>
    </source>
</evidence>
<reference evidence="5 6" key="1">
    <citation type="submission" date="2016-11" db="EMBL/GenBank/DDBJ databases">
        <authorList>
            <person name="Jaros S."/>
            <person name="Januszkiewicz K."/>
            <person name="Wedrychowicz H."/>
        </authorList>
    </citation>
    <scope>NUCLEOTIDE SEQUENCE [LARGE SCALE GENOMIC DNA]</scope>
    <source>
        <strain evidence="5 6">DSM 13106</strain>
    </source>
</reference>
<dbReference type="AlphaFoldDB" id="A0A1M5X666"/>
<dbReference type="SUPFAM" id="SSF46785">
    <property type="entry name" value="Winged helix' DNA-binding domain"/>
    <property type="match status" value="1"/>
</dbReference>
<dbReference type="InterPro" id="IPR000524">
    <property type="entry name" value="Tscrpt_reg_HTH_GntR"/>
</dbReference>
<dbReference type="SMART" id="SM00345">
    <property type="entry name" value="HTH_GNTR"/>
    <property type="match status" value="1"/>
</dbReference>
<keyword evidence="2" id="KW-0238">DNA-binding</keyword>
<dbReference type="OrthoDB" id="9801546at2"/>
<proteinExistence type="predicted"/>
<dbReference type="Gene3D" id="1.10.10.10">
    <property type="entry name" value="Winged helix-like DNA-binding domain superfamily/Winged helix DNA-binding domain"/>
    <property type="match status" value="1"/>
</dbReference>
<dbReference type="InterPro" id="IPR036390">
    <property type="entry name" value="WH_DNA-bd_sf"/>
</dbReference>
<keyword evidence="3" id="KW-0804">Transcription</keyword>
<keyword evidence="1" id="KW-0805">Transcription regulation</keyword>
<dbReference type="EMBL" id="FQXR01000006">
    <property type="protein sequence ID" value="SHH95317.1"/>
    <property type="molecule type" value="Genomic_DNA"/>
</dbReference>
<evidence type="ECO:0000313" key="6">
    <source>
        <dbReference type="Proteomes" id="UP000184389"/>
    </source>
</evidence>
<dbReference type="STRING" id="1123281.SAMN02745180_01515"/>
<keyword evidence="6" id="KW-1185">Reference proteome</keyword>
<dbReference type="PANTHER" id="PTHR38445">
    <property type="entry name" value="HTH-TYPE TRANSCRIPTIONAL REPRESSOR YTRA"/>
    <property type="match status" value="1"/>
</dbReference>
<sequence length="130" mass="15130">MINIDATSSTPIYEQIVNEIKEGILKGIIEPGDKLPSVREMAKMMTLNPNTIQKAYQELERQKVTVTIRGRGTFVSEDYKPRKDEEKLMEVREFFKKGIVEAYYMGFKEEDIYEMIKSLLKELKGVEEDD</sequence>
<dbReference type="PANTHER" id="PTHR38445:SF9">
    <property type="entry name" value="HTH-TYPE TRANSCRIPTIONAL REPRESSOR YTRA"/>
    <property type="match status" value="1"/>
</dbReference>
<evidence type="ECO:0000259" key="4">
    <source>
        <dbReference type="PROSITE" id="PS50949"/>
    </source>
</evidence>
<dbReference type="Proteomes" id="UP000184389">
    <property type="component" value="Unassembled WGS sequence"/>
</dbReference>
<dbReference type="CDD" id="cd07377">
    <property type="entry name" value="WHTH_GntR"/>
    <property type="match status" value="1"/>
</dbReference>
<evidence type="ECO:0000313" key="5">
    <source>
        <dbReference type="EMBL" id="SHH95317.1"/>
    </source>
</evidence>
<dbReference type="RefSeq" id="WP_072744184.1">
    <property type="nucleotide sequence ID" value="NZ_FQXR01000006.1"/>
</dbReference>
<evidence type="ECO:0000256" key="1">
    <source>
        <dbReference type="ARBA" id="ARBA00023015"/>
    </source>
</evidence>
<dbReference type="GO" id="GO:0003677">
    <property type="term" value="F:DNA binding"/>
    <property type="evidence" value="ECO:0007669"/>
    <property type="project" value="UniProtKB-KW"/>
</dbReference>